<name>A0A8H6L5U0_9LECA</name>
<feature type="compositionally biased region" description="Polar residues" evidence="2">
    <location>
        <begin position="142"/>
        <end position="159"/>
    </location>
</feature>
<protein>
    <submittedName>
        <fullName evidence="3">Uncharacterized protein</fullName>
    </submittedName>
</protein>
<evidence type="ECO:0000313" key="3">
    <source>
        <dbReference type="EMBL" id="KAF6236630.1"/>
    </source>
</evidence>
<evidence type="ECO:0000256" key="1">
    <source>
        <dbReference type="SAM" id="Coils"/>
    </source>
</evidence>
<dbReference type="EMBL" id="JACCJC010000018">
    <property type="protein sequence ID" value="KAF6236630.1"/>
    <property type="molecule type" value="Genomic_DNA"/>
</dbReference>
<feature type="coiled-coil region" evidence="1">
    <location>
        <begin position="422"/>
        <end position="452"/>
    </location>
</feature>
<keyword evidence="4" id="KW-1185">Reference proteome</keyword>
<feature type="compositionally biased region" description="Basic and acidic residues" evidence="2">
    <location>
        <begin position="383"/>
        <end position="395"/>
    </location>
</feature>
<dbReference type="AlphaFoldDB" id="A0A8H6L5U0"/>
<evidence type="ECO:0000313" key="4">
    <source>
        <dbReference type="Proteomes" id="UP000578531"/>
    </source>
</evidence>
<dbReference type="Proteomes" id="UP000578531">
    <property type="component" value="Unassembled WGS sequence"/>
</dbReference>
<reference evidence="3 4" key="1">
    <citation type="journal article" date="2020" name="Genomics">
        <title>Complete, high-quality genomes from long-read metagenomic sequencing of two wolf lichen thalli reveals enigmatic genome architecture.</title>
        <authorList>
            <person name="McKenzie S.K."/>
            <person name="Walston R.F."/>
            <person name="Allen J.L."/>
        </authorList>
    </citation>
    <scope>NUCLEOTIDE SEQUENCE [LARGE SCALE GENOMIC DNA]</scope>
    <source>
        <strain evidence="3">WasteWater2</strain>
    </source>
</reference>
<organism evidence="3 4">
    <name type="scientific">Letharia columbiana</name>
    <dbReference type="NCBI Taxonomy" id="112416"/>
    <lineage>
        <taxon>Eukaryota</taxon>
        <taxon>Fungi</taxon>
        <taxon>Dikarya</taxon>
        <taxon>Ascomycota</taxon>
        <taxon>Pezizomycotina</taxon>
        <taxon>Lecanoromycetes</taxon>
        <taxon>OSLEUM clade</taxon>
        <taxon>Lecanoromycetidae</taxon>
        <taxon>Lecanorales</taxon>
        <taxon>Lecanorineae</taxon>
        <taxon>Parmeliaceae</taxon>
        <taxon>Letharia</taxon>
    </lineage>
</organism>
<gene>
    <name evidence="3" type="ORF">HO173_005411</name>
</gene>
<dbReference type="OrthoDB" id="5473065at2759"/>
<dbReference type="RefSeq" id="XP_037165969.1">
    <property type="nucleotide sequence ID" value="XM_037307329.1"/>
</dbReference>
<evidence type="ECO:0000256" key="2">
    <source>
        <dbReference type="SAM" id="MobiDB-lite"/>
    </source>
</evidence>
<feature type="region of interest" description="Disordered" evidence="2">
    <location>
        <begin position="142"/>
        <end position="180"/>
    </location>
</feature>
<accession>A0A8H6L5U0</accession>
<sequence length="678" mass="75272">MMFSLWYNGLTFAAVAISLCDNVYLTRVTSFRSTWTALSGLSNPPHSWNQQNGSAQSLGRPRHFHCNAQLLMAAKTTPPLPQILLRGIRRLHSEVSGKDPENFTQRPRVIAGDKFSALVWSSSPMPNNIQIILDGKTATISGSSNERATKADSTSPNTPSHNSAESASSNQSSSNKDNSSSDHSHGFFNFLLQACVISILVICIYEKGRKRGAQDLTAQLPDGKIFTDREGLRKEEEELKQITETFMVFHPCGKCDGEFNVHHDILRNKRKELAEKVEGLDKKELEHVRQRAMVLEGKLKGQKASIEMDRARESPREAVKAGILPDETYTETVDGLYSETPNCRGRKADPSMEQAEMFPSANLVVQVPSQGPEMNETPRTVRHRENSMAHTKPDTRTTGPPRMKTGSSPASHVVLRSLSADYDAACEEMGQIKRAKEALETRERELEAQDNDRKERVQELNAPKSDQMSSIASGMLLGSALAFGVTMMMLCTSRAIFAVASCKIWGSLHIRSSEITAYVFIVSGQWSIDRAAGIVRFLLQSAYRHCHTWDHVLASDRTCGTFIHQPHGIERYVHSKQLTDTLPVSLVKELGTDNQGLDDQHPICDHFDMDHVLPALLKRLPILQSFGYVGPLSAKVLAAIVQVDSWRVLQVRNGDEVLKGPTTPTPIVIVPWTDITLD</sequence>
<proteinExistence type="predicted"/>
<feature type="region of interest" description="Disordered" evidence="2">
    <location>
        <begin position="370"/>
        <end position="410"/>
    </location>
</feature>
<feature type="compositionally biased region" description="Low complexity" evidence="2">
    <location>
        <begin position="160"/>
        <end position="178"/>
    </location>
</feature>
<comment type="caution">
    <text evidence="3">The sequence shown here is derived from an EMBL/GenBank/DDBJ whole genome shotgun (WGS) entry which is preliminary data.</text>
</comment>
<keyword evidence="1" id="KW-0175">Coiled coil</keyword>
<dbReference type="GeneID" id="59287075"/>